<organism evidence="1 2">
    <name type="scientific">Oceanobacillus longus</name>
    <dbReference type="NCBI Taxonomy" id="930120"/>
    <lineage>
        <taxon>Bacteria</taxon>
        <taxon>Bacillati</taxon>
        <taxon>Bacillota</taxon>
        <taxon>Bacilli</taxon>
        <taxon>Bacillales</taxon>
        <taxon>Bacillaceae</taxon>
        <taxon>Oceanobacillus</taxon>
    </lineage>
</organism>
<keyword evidence="2" id="KW-1185">Reference proteome</keyword>
<dbReference type="SUPFAM" id="SSF53649">
    <property type="entry name" value="Alkaline phosphatase-like"/>
    <property type="match status" value="1"/>
</dbReference>
<proteinExistence type="predicted"/>
<dbReference type="RefSeq" id="WP_379496866.1">
    <property type="nucleotide sequence ID" value="NZ_JBHSAO010000008.1"/>
</dbReference>
<dbReference type="EMBL" id="JBHSAO010000008">
    <property type="protein sequence ID" value="MFC4024370.1"/>
    <property type="molecule type" value="Genomic_DNA"/>
</dbReference>
<comment type="caution">
    <text evidence="1">The sequence shown here is derived from an EMBL/GenBank/DDBJ whole genome shotgun (WGS) entry which is preliminary data.</text>
</comment>
<sequence>MIKKLLFVLIGLALILTIIIWYGFSTPTKDVTDIEITSTSKPVVFLLIDSLMHEPLQQAIEEGRAPALAFLADNGQYFSQIVSSYPTMSVTIDSTLLTGTYADQHRIPALAWFNNKENRLVNYGSSAMEIYQLGIKQVLHDNIYQLNQKHLSKQTSTIFEDLANRKDDSASINGMLYRGNDQHDLHIPKLISMFNLLPDTAQINGPTLLSLGSLSQFSSKNNNHNNIWQRLGMNDQFTSNELKKLIQDDKLPTFTLAYFPRLDKQVHKNGPMTIDGIEDVDQVLQSILNEFPSWEKATEAMSVIVYGDSGQAVIGEDKETALIDLKVLSETYRLSKLGEPIRKEDQIVLAVNSRMAYINLLDENVTYKEMISHLVKDPRIGFIAWKDDNGNHVVSEESGDVLTFKPNGKYTDQYEQDWNLDGDISILDLFVDEENKITYWDYPDALARLYGALHSHQGRYIIVDAKPGYEFIGEHSPTHLGGGGHGSLHKDDSLTPMIITSTDSTPKYERAIDIKDWILKLTDK</sequence>
<reference evidence="2" key="1">
    <citation type="journal article" date="2019" name="Int. J. Syst. Evol. Microbiol.">
        <title>The Global Catalogue of Microorganisms (GCM) 10K type strain sequencing project: providing services to taxonomists for standard genome sequencing and annotation.</title>
        <authorList>
            <consortium name="The Broad Institute Genomics Platform"/>
            <consortium name="The Broad Institute Genome Sequencing Center for Infectious Disease"/>
            <person name="Wu L."/>
            <person name="Ma J."/>
        </authorList>
    </citation>
    <scope>NUCLEOTIDE SEQUENCE [LARGE SCALE GENOMIC DNA]</scope>
    <source>
        <strain evidence="2">IBRC-M 10703</strain>
    </source>
</reference>
<gene>
    <name evidence="1" type="ORF">ACFOUV_11245</name>
</gene>
<protein>
    <submittedName>
        <fullName evidence="1">Alkaline phosphatase family protein</fullName>
    </submittedName>
</protein>
<dbReference type="InterPro" id="IPR017850">
    <property type="entry name" value="Alkaline_phosphatase_core_sf"/>
</dbReference>
<dbReference type="PANTHER" id="PTHR10151:SF120">
    <property type="entry name" value="BIS(5'-ADENOSYL)-TRIPHOSPHATASE"/>
    <property type="match status" value="1"/>
</dbReference>
<accession>A0ABV8H0J5</accession>
<dbReference type="Pfam" id="PF01663">
    <property type="entry name" value="Phosphodiest"/>
    <property type="match status" value="1"/>
</dbReference>
<dbReference type="Gene3D" id="3.40.720.10">
    <property type="entry name" value="Alkaline Phosphatase, subunit A"/>
    <property type="match status" value="1"/>
</dbReference>
<dbReference type="Proteomes" id="UP001595772">
    <property type="component" value="Unassembled WGS sequence"/>
</dbReference>
<evidence type="ECO:0000313" key="1">
    <source>
        <dbReference type="EMBL" id="MFC4024370.1"/>
    </source>
</evidence>
<dbReference type="InterPro" id="IPR002591">
    <property type="entry name" value="Phosphodiest/P_Trfase"/>
</dbReference>
<evidence type="ECO:0000313" key="2">
    <source>
        <dbReference type="Proteomes" id="UP001595772"/>
    </source>
</evidence>
<name>A0ABV8H0J5_9BACI</name>
<dbReference type="PANTHER" id="PTHR10151">
    <property type="entry name" value="ECTONUCLEOTIDE PYROPHOSPHATASE/PHOSPHODIESTERASE"/>
    <property type="match status" value="1"/>
</dbReference>